<evidence type="ECO:0000313" key="1">
    <source>
        <dbReference type="EMBL" id="KAI0060677.1"/>
    </source>
</evidence>
<protein>
    <submittedName>
        <fullName evidence="1">Uncharacterized protein</fullName>
    </submittedName>
</protein>
<dbReference type="EMBL" id="MU277217">
    <property type="protein sequence ID" value="KAI0060677.1"/>
    <property type="molecule type" value="Genomic_DNA"/>
</dbReference>
<reference evidence="1" key="2">
    <citation type="journal article" date="2022" name="New Phytol.">
        <title>Evolutionary transition to the ectomycorrhizal habit in the genomes of a hyperdiverse lineage of mushroom-forming fungi.</title>
        <authorList>
            <person name="Looney B."/>
            <person name="Miyauchi S."/>
            <person name="Morin E."/>
            <person name="Drula E."/>
            <person name="Courty P.E."/>
            <person name="Kohler A."/>
            <person name="Kuo A."/>
            <person name="LaButti K."/>
            <person name="Pangilinan J."/>
            <person name="Lipzen A."/>
            <person name="Riley R."/>
            <person name="Andreopoulos W."/>
            <person name="He G."/>
            <person name="Johnson J."/>
            <person name="Nolan M."/>
            <person name="Tritt A."/>
            <person name="Barry K.W."/>
            <person name="Grigoriev I.V."/>
            <person name="Nagy L.G."/>
            <person name="Hibbett D."/>
            <person name="Henrissat B."/>
            <person name="Matheny P.B."/>
            <person name="Labbe J."/>
            <person name="Martin F.M."/>
        </authorList>
    </citation>
    <scope>NUCLEOTIDE SEQUENCE</scope>
    <source>
        <strain evidence="1">HHB10654</strain>
    </source>
</reference>
<dbReference type="Proteomes" id="UP000814140">
    <property type="component" value="Unassembled WGS sequence"/>
</dbReference>
<gene>
    <name evidence="1" type="ORF">BV25DRAFT_1827545</name>
</gene>
<evidence type="ECO:0000313" key="2">
    <source>
        <dbReference type="Proteomes" id="UP000814140"/>
    </source>
</evidence>
<name>A0ACB8SWW5_9AGAM</name>
<proteinExistence type="predicted"/>
<feature type="non-terminal residue" evidence="1">
    <location>
        <position position="1"/>
    </location>
</feature>
<accession>A0ACB8SWW5</accession>
<reference evidence="1" key="1">
    <citation type="submission" date="2021-03" db="EMBL/GenBank/DDBJ databases">
        <authorList>
            <consortium name="DOE Joint Genome Institute"/>
            <person name="Ahrendt S."/>
            <person name="Looney B.P."/>
            <person name="Miyauchi S."/>
            <person name="Morin E."/>
            <person name="Drula E."/>
            <person name="Courty P.E."/>
            <person name="Chicoki N."/>
            <person name="Fauchery L."/>
            <person name="Kohler A."/>
            <person name="Kuo A."/>
            <person name="Labutti K."/>
            <person name="Pangilinan J."/>
            <person name="Lipzen A."/>
            <person name="Riley R."/>
            <person name="Andreopoulos W."/>
            <person name="He G."/>
            <person name="Johnson J."/>
            <person name="Barry K.W."/>
            <person name="Grigoriev I.V."/>
            <person name="Nagy L."/>
            <person name="Hibbett D."/>
            <person name="Henrissat B."/>
            <person name="Matheny P.B."/>
            <person name="Labbe J."/>
            <person name="Martin F."/>
        </authorList>
    </citation>
    <scope>NUCLEOTIDE SEQUENCE</scope>
    <source>
        <strain evidence="1">HHB10654</strain>
    </source>
</reference>
<comment type="caution">
    <text evidence="1">The sequence shown here is derived from an EMBL/GenBank/DDBJ whole genome shotgun (WGS) entry which is preliminary data.</text>
</comment>
<organism evidence="1 2">
    <name type="scientific">Artomyces pyxidatus</name>
    <dbReference type="NCBI Taxonomy" id="48021"/>
    <lineage>
        <taxon>Eukaryota</taxon>
        <taxon>Fungi</taxon>
        <taxon>Dikarya</taxon>
        <taxon>Basidiomycota</taxon>
        <taxon>Agaricomycotina</taxon>
        <taxon>Agaricomycetes</taxon>
        <taxon>Russulales</taxon>
        <taxon>Auriscalpiaceae</taxon>
        <taxon>Artomyces</taxon>
    </lineage>
</organism>
<keyword evidence="2" id="KW-1185">Reference proteome</keyword>
<sequence length="77" mass="8293">TTTAARSKHPSPPPSRAHPSVVDVTDLDCHQQTSGVVSRPETAHSKPILTRCHPPDTSSPPRLPRLAPQNPRMSTCP</sequence>